<dbReference type="Gene3D" id="3.30.420.10">
    <property type="entry name" value="Ribonuclease H-like superfamily/Ribonuclease H"/>
    <property type="match status" value="1"/>
</dbReference>
<dbReference type="AlphaFoldDB" id="A0A1I7TPN3"/>
<accession>A0A1I7TPN3</accession>
<dbReference type="Pfam" id="PF03762">
    <property type="entry name" value="VOMI"/>
    <property type="match status" value="1"/>
</dbReference>
<dbReference type="STRING" id="1561998.A0A1I7TPN3"/>
<dbReference type="GO" id="GO:0005615">
    <property type="term" value="C:extracellular space"/>
    <property type="evidence" value="ECO:0007669"/>
    <property type="project" value="TreeGrafter"/>
</dbReference>
<dbReference type="CDD" id="cd00220">
    <property type="entry name" value="VMO-I"/>
    <property type="match status" value="1"/>
</dbReference>
<reference evidence="3" key="1">
    <citation type="submission" date="2016-11" db="UniProtKB">
        <authorList>
            <consortium name="WormBaseParasite"/>
        </authorList>
    </citation>
    <scope>IDENTIFICATION</scope>
</reference>
<feature type="signal peptide" evidence="1">
    <location>
        <begin position="1"/>
        <end position="17"/>
    </location>
</feature>
<evidence type="ECO:0000256" key="1">
    <source>
        <dbReference type="SAM" id="SignalP"/>
    </source>
</evidence>
<dbReference type="InterPro" id="IPR036706">
    <property type="entry name" value="VOMI_sf"/>
</dbReference>
<dbReference type="SUPFAM" id="SSF51092">
    <property type="entry name" value="Vitelline membrane outer protein-I (VMO-I)"/>
    <property type="match status" value="1"/>
</dbReference>
<keyword evidence="2" id="KW-1185">Reference proteome</keyword>
<dbReference type="eggNOG" id="ENOG502RSHE">
    <property type="taxonomic scope" value="Eukaryota"/>
</dbReference>
<evidence type="ECO:0000313" key="2">
    <source>
        <dbReference type="Proteomes" id="UP000095282"/>
    </source>
</evidence>
<dbReference type="InterPro" id="IPR005515">
    <property type="entry name" value="VOMI"/>
</dbReference>
<organism evidence="2 3">
    <name type="scientific">Caenorhabditis tropicalis</name>
    <dbReference type="NCBI Taxonomy" id="1561998"/>
    <lineage>
        <taxon>Eukaryota</taxon>
        <taxon>Metazoa</taxon>
        <taxon>Ecdysozoa</taxon>
        <taxon>Nematoda</taxon>
        <taxon>Chromadorea</taxon>
        <taxon>Rhabditida</taxon>
        <taxon>Rhabditina</taxon>
        <taxon>Rhabditomorpha</taxon>
        <taxon>Rhabditoidea</taxon>
        <taxon>Rhabditidae</taxon>
        <taxon>Peloderinae</taxon>
        <taxon>Caenorhabditis</taxon>
    </lineage>
</organism>
<feature type="chain" id="PRO_5009307786" evidence="1">
    <location>
        <begin position="18"/>
        <end position="430"/>
    </location>
</feature>
<dbReference type="Proteomes" id="UP000095282">
    <property type="component" value="Unplaced"/>
</dbReference>
<dbReference type="Gene3D" id="2.100.10.20">
    <property type="entry name" value="Vitelline membrane outer layer protein I (VOMI)"/>
    <property type="match status" value="1"/>
</dbReference>
<dbReference type="WBParaSite" id="Csp11.Scaffold629.g10530.t1">
    <property type="protein sequence ID" value="Csp11.Scaffold629.g10530.t1"/>
    <property type="gene ID" value="Csp11.Scaffold629.g10530"/>
</dbReference>
<dbReference type="GO" id="GO:0003676">
    <property type="term" value="F:nucleic acid binding"/>
    <property type="evidence" value="ECO:0007669"/>
    <property type="project" value="InterPro"/>
</dbReference>
<evidence type="ECO:0000313" key="3">
    <source>
        <dbReference type="WBParaSite" id="Csp11.Scaffold629.g10530.t1"/>
    </source>
</evidence>
<dbReference type="PANTHER" id="PTHR18841">
    <property type="entry name" value="VITELLINE MEMBRANE OUTER LAYER PROTEIN I-RELATED"/>
    <property type="match status" value="1"/>
</dbReference>
<sequence>MILLLLYFFSLITPLSAETVDIHSPRYTQYGDWRGWKQCPDGMFAFGAQIKVEGDQRGRDDTGLNAVALYCNRLNWVSYNNEHWIMSGEGDWGEWKGIKYCPEGQVIIGFALRSEPDQHGRDDVAADNFAAYCGTLDGPRDRSSWFQGDTPGWGEWTDDQFCPKGFAVCGINSQIEGDRGGGDDTALNNVDLRCCRGPRVGLSCTPQYSLERLTEYDNRQGAGTITIQYEKRISFTKTSGTTTTVGKEEKEAVLSKVTTGLEISAQGAYKGITGTGTGSVGYEHSTNRETISTNQIQTMVQNAMTEEKTVTETYNVPAYQGVIIEQLFMSCGDIKTVTADLYRRQLDHVNEALGRQGVDTTSTKLLHDSPRSHVAKITAQKIQKLGWEVLPHAPYSPDTALSDFNSFRSMQHSLADRHFKNHDEVEKWVR</sequence>
<keyword evidence="1" id="KW-0732">Signal</keyword>
<protein>
    <submittedName>
        <fullName evidence="3">C-type lectin domain-containing protein</fullName>
    </submittedName>
</protein>
<dbReference type="InterPro" id="IPR036397">
    <property type="entry name" value="RNaseH_sf"/>
</dbReference>
<proteinExistence type="predicted"/>
<dbReference type="PANTHER" id="PTHR18841:SF0">
    <property type="entry name" value="VITELLINE MEMBRANE OUTER LAYER 1 HOMOLOG A-RELATED"/>
    <property type="match status" value="1"/>
</dbReference>
<name>A0A1I7TPN3_9PELO</name>